<reference evidence="1" key="1">
    <citation type="submission" date="2021-03" db="EMBL/GenBank/DDBJ databases">
        <authorList>
            <person name="Bekaert M."/>
        </authorList>
    </citation>
    <scope>NUCLEOTIDE SEQUENCE</scope>
</reference>
<keyword evidence="2" id="KW-1185">Reference proteome</keyword>
<dbReference type="EMBL" id="CAJPWZ010002939">
    <property type="protein sequence ID" value="CAG2248443.1"/>
    <property type="molecule type" value="Genomic_DNA"/>
</dbReference>
<dbReference type="AlphaFoldDB" id="A0A8S3V0N6"/>
<comment type="caution">
    <text evidence="1">The sequence shown here is derived from an EMBL/GenBank/DDBJ whole genome shotgun (WGS) entry which is preliminary data.</text>
</comment>
<name>A0A8S3V0N6_MYTED</name>
<sequence length="225" mass="24986">MESVEVLLQTLETTDIVLVLSSKNAVSKTKNGVQEMKKAMWTQSELLDKLINCEDYKRLCDGDNISLLSTLDERENDGNITLIFDEEVHGKWEGLMNESINIRPHSALCHRNNLAVIANTYQKQKILIKVGKSSSDMLHTLGSHIGEDEISVEVNQQNVSESLVDKTTDRLAEAMSSRLAEMDSDKLINVVSDKLVGSISTEIMHSVSEKVAAAVSDKLLETIKE</sequence>
<accession>A0A8S3V0N6</accession>
<organism evidence="1 2">
    <name type="scientific">Mytilus edulis</name>
    <name type="common">Blue mussel</name>
    <dbReference type="NCBI Taxonomy" id="6550"/>
    <lineage>
        <taxon>Eukaryota</taxon>
        <taxon>Metazoa</taxon>
        <taxon>Spiralia</taxon>
        <taxon>Lophotrochozoa</taxon>
        <taxon>Mollusca</taxon>
        <taxon>Bivalvia</taxon>
        <taxon>Autobranchia</taxon>
        <taxon>Pteriomorphia</taxon>
        <taxon>Mytilida</taxon>
        <taxon>Mytiloidea</taxon>
        <taxon>Mytilidae</taxon>
        <taxon>Mytilinae</taxon>
        <taxon>Mytilus</taxon>
    </lineage>
</organism>
<dbReference type="Proteomes" id="UP000683360">
    <property type="component" value="Unassembled WGS sequence"/>
</dbReference>
<evidence type="ECO:0000313" key="1">
    <source>
        <dbReference type="EMBL" id="CAG2248443.1"/>
    </source>
</evidence>
<protein>
    <submittedName>
        <fullName evidence="1">Uncharacterized protein</fullName>
    </submittedName>
</protein>
<gene>
    <name evidence="1" type="ORF">MEDL_60292</name>
</gene>
<evidence type="ECO:0000313" key="2">
    <source>
        <dbReference type="Proteomes" id="UP000683360"/>
    </source>
</evidence>
<proteinExistence type="predicted"/>